<accession>A0A1E8GNB0</accession>
<dbReference type="EMBL" id="MKIR01000006">
    <property type="protein sequence ID" value="OFI49740.1"/>
    <property type="molecule type" value="Genomic_DNA"/>
</dbReference>
<feature type="domain" description="Cell wall elongation regulator TseB-like" evidence="2">
    <location>
        <begin position="45"/>
        <end position="87"/>
    </location>
</feature>
<name>A0A1E8GNB0_9LACT</name>
<dbReference type="Gene3D" id="3.10.450.40">
    <property type="match status" value="1"/>
</dbReference>
<dbReference type="Pfam" id="PF17881">
    <property type="entry name" value="TseB"/>
    <property type="match status" value="1"/>
</dbReference>
<dbReference type="OrthoDB" id="2242521at2"/>
<dbReference type="STRING" id="1859473.BG261_10705"/>
<evidence type="ECO:0000313" key="4">
    <source>
        <dbReference type="Proteomes" id="UP000178622"/>
    </source>
</evidence>
<dbReference type="InterPro" id="IPR046350">
    <property type="entry name" value="Cystatin_sf"/>
</dbReference>
<keyword evidence="4" id="KW-1185">Reference proteome</keyword>
<dbReference type="AlphaFoldDB" id="A0A1E8GNB0"/>
<dbReference type="SUPFAM" id="SSF54403">
    <property type="entry name" value="Cystatin/monellin"/>
    <property type="match status" value="1"/>
</dbReference>
<comment type="caution">
    <text evidence="3">The sequence shown here is derived from an EMBL/GenBank/DDBJ whole genome shotgun (WGS) entry which is preliminary data.</text>
</comment>
<sequence length="158" mass="17596">MRNKKMSLSTQLIIGFLSIVVAIMLVVIITTNVAKKPYSLARSRAIEIAKSKANLESASVFDIVNTDQTVYSVRGKSKDKKDIAVLISQPSDSEKKNEEEPKLRVVDLKEGVAPDSLPAAKSANYIRLGLYKNGEVWEVRDSSNNYKLYDFKTGEELL</sequence>
<gene>
    <name evidence="3" type="ORF">BG261_10705</name>
</gene>
<protein>
    <recommendedName>
        <fullName evidence="2">Cell wall elongation regulator TseB-like domain-containing protein</fullName>
    </recommendedName>
</protein>
<reference evidence="4" key="1">
    <citation type="submission" date="2016-09" db="EMBL/GenBank/DDBJ databases">
        <title>Draft genome sequence of a novel species of the family Streptococcaceae isolated from flowers.</title>
        <authorList>
            <person name="Chuah L.-O."/>
            <person name="Yap K.-P."/>
            <person name="Thong K.L."/>
            <person name="Liong M.T."/>
            <person name="Ahmad R."/>
            <person name="Rusul G."/>
        </authorList>
    </citation>
    <scope>NUCLEOTIDE SEQUENCE [LARGE SCALE GENOMIC DNA]</scope>
    <source>
        <strain evidence="4">DF1</strain>
    </source>
</reference>
<keyword evidence="1" id="KW-0472">Membrane</keyword>
<keyword evidence="1" id="KW-0812">Transmembrane</keyword>
<dbReference type="InterPro" id="IPR041401">
    <property type="entry name" value="TseB-like_dom"/>
</dbReference>
<keyword evidence="1" id="KW-1133">Transmembrane helix</keyword>
<evidence type="ECO:0000259" key="2">
    <source>
        <dbReference type="Pfam" id="PF17881"/>
    </source>
</evidence>
<evidence type="ECO:0000256" key="1">
    <source>
        <dbReference type="SAM" id="Phobius"/>
    </source>
</evidence>
<organism evidence="3 4">
    <name type="scientific">Floricoccus tropicus</name>
    <dbReference type="NCBI Taxonomy" id="1859473"/>
    <lineage>
        <taxon>Bacteria</taxon>
        <taxon>Bacillati</taxon>
        <taxon>Bacillota</taxon>
        <taxon>Bacilli</taxon>
        <taxon>Lactobacillales</taxon>
        <taxon>Streptococcaceae</taxon>
        <taxon>Floricoccus</taxon>
    </lineage>
</organism>
<feature type="transmembrane region" description="Helical" evidence="1">
    <location>
        <begin position="12"/>
        <end position="34"/>
    </location>
</feature>
<dbReference type="RefSeq" id="WP_070791782.1">
    <property type="nucleotide sequence ID" value="NZ_MKIR01000006.1"/>
</dbReference>
<proteinExistence type="predicted"/>
<dbReference type="Proteomes" id="UP000178622">
    <property type="component" value="Unassembled WGS sequence"/>
</dbReference>
<evidence type="ECO:0000313" key="3">
    <source>
        <dbReference type="EMBL" id="OFI49740.1"/>
    </source>
</evidence>